<organism evidence="2">
    <name type="scientific">Loa loa</name>
    <name type="common">Eye worm</name>
    <name type="synonym">Filaria loa</name>
    <dbReference type="NCBI Taxonomy" id="7209"/>
    <lineage>
        <taxon>Eukaryota</taxon>
        <taxon>Metazoa</taxon>
        <taxon>Ecdysozoa</taxon>
        <taxon>Nematoda</taxon>
        <taxon>Chromadorea</taxon>
        <taxon>Rhabditida</taxon>
        <taxon>Spirurina</taxon>
        <taxon>Spiruromorpha</taxon>
        <taxon>Filarioidea</taxon>
        <taxon>Onchocercidae</taxon>
        <taxon>Loa</taxon>
    </lineage>
</organism>
<dbReference type="CTD" id="9947087"/>
<dbReference type="GeneID" id="9947087"/>
<dbReference type="KEGG" id="loa:LOAG_09647"/>
<keyword evidence="1" id="KW-1133">Transmembrane helix</keyword>
<gene>
    <name evidence="2" type="ORF">LOAG_09647</name>
</gene>
<sequence>MTSNVTCQHTSNAIALWTVILLVVPNIFHCISILLLILISLHVRLFKNITEEIVSNTNWLARTARRVSFGPRAKVALLDYTLHVPEIKKNIRIIPLPPVHHQAFQASIDYATVRIDN</sequence>
<name>A0A1S0TRH1_LOALO</name>
<dbReference type="InParanoid" id="A0A1S0TRH1"/>
<keyword evidence="1" id="KW-0472">Membrane</keyword>
<dbReference type="EMBL" id="JH712067">
    <property type="protein sequence ID" value="EFO18848.1"/>
    <property type="molecule type" value="Genomic_DNA"/>
</dbReference>
<dbReference type="OMA" id="NTIALWT"/>
<proteinExistence type="predicted"/>
<dbReference type="AlphaFoldDB" id="A0A1S0TRH1"/>
<evidence type="ECO:0000313" key="2">
    <source>
        <dbReference type="EMBL" id="EFO18848.1"/>
    </source>
</evidence>
<reference evidence="2" key="1">
    <citation type="submission" date="2012-04" db="EMBL/GenBank/DDBJ databases">
        <title>The Genome Sequence of Loa loa.</title>
        <authorList>
            <consortium name="The Broad Institute Genome Sequencing Platform"/>
            <consortium name="Broad Institute Genome Sequencing Center for Infectious Disease"/>
            <person name="Nutman T.B."/>
            <person name="Fink D.L."/>
            <person name="Russ C."/>
            <person name="Young S."/>
            <person name="Zeng Q."/>
            <person name="Gargeya S."/>
            <person name="Alvarado L."/>
            <person name="Berlin A."/>
            <person name="Chapman S.B."/>
            <person name="Chen Z."/>
            <person name="Freedman E."/>
            <person name="Gellesch M."/>
            <person name="Goldberg J."/>
            <person name="Griggs A."/>
            <person name="Gujja S."/>
            <person name="Heilman E.R."/>
            <person name="Heiman D."/>
            <person name="Howarth C."/>
            <person name="Mehta T."/>
            <person name="Neiman D."/>
            <person name="Pearson M."/>
            <person name="Roberts A."/>
            <person name="Saif S."/>
            <person name="Shea T."/>
            <person name="Shenoy N."/>
            <person name="Sisk P."/>
            <person name="Stolte C."/>
            <person name="Sykes S."/>
            <person name="White J."/>
            <person name="Yandava C."/>
            <person name="Haas B."/>
            <person name="Henn M.R."/>
            <person name="Nusbaum C."/>
            <person name="Birren B."/>
        </authorList>
    </citation>
    <scope>NUCLEOTIDE SEQUENCE [LARGE SCALE GENOMIC DNA]</scope>
</reference>
<dbReference type="RefSeq" id="XP_003145222.1">
    <property type="nucleotide sequence ID" value="XM_003145174.1"/>
</dbReference>
<accession>A0A1S0TRH1</accession>
<evidence type="ECO:0000256" key="1">
    <source>
        <dbReference type="SAM" id="Phobius"/>
    </source>
</evidence>
<feature type="transmembrane region" description="Helical" evidence="1">
    <location>
        <begin position="14"/>
        <end position="39"/>
    </location>
</feature>
<protein>
    <submittedName>
        <fullName evidence="2">Uncharacterized protein</fullName>
    </submittedName>
</protein>
<keyword evidence="1" id="KW-0812">Transmembrane</keyword>
<dbReference type="OrthoDB" id="5871660at2759"/>